<evidence type="ECO:0000256" key="1">
    <source>
        <dbReference type="ARBA" id="ARBA00004123"/>
    </source>
</evidence>
<keyword evidence="5" id="KW-0804">Transcription</keyword>
<dbReference type="InterPro" id="IPR027079">
    <property type="entry name" value="Tfb1/GTF2H1"/>
</dbReference>
<evidence type="ECO:0000313" key="10">
    <source>
        <dbReference type="Proteomes" id="UP000799771"/>
    </source>
</evidence>
<organism evidence="9 10">
    <name type="scientific">Dothidotthia symphoricarpi CBS 119687</name>
    <dbReference type="NCBI Taxonomy" id="1392245"/>
    <lineage>
        <taxon>Eukaryota</taxon>
        <taxon>Fungi</taxon>
        <taxon>Dikarya</taxon>
        <taxon>Ascomycota</taxon>
        <taxon>Pezizomycotina</taxon>
        <taxon>Dothideomycetes</taxon>
        <taxon>Pleosporomycetidae</taxon>
        <taxon>Pleosporales</taxon>
        <taxon>Dothidotthiaceae</taxon>
        <taxon>Dothidotthia</taxon>
    </lineage>
</organism>
<dbReference type="Pfam" id="PF03909">
    <property type="entry name" value="BSD"/>
    <property type="match status" value="2"/>
</dbReference>
<dbReference type="GO" id="GO:0006289">
    <property type="term" value="P:nucleotide-excision repair"/>
    <property type="evidence" value="ECO:0007669"/>
    <property type="project" value="InterPro"/>
</dbReference>
<evidence type="ECO:0000256" key="5">
    <source>
        <dbReference type="ARBA" id="ARBA00023163"/>
    </source>
</evidence>
<dbReference type="CDD" id="cd13229">
    <property type="entry name" value="PH_TFIIH"/>
    <property type="match status" value="1"/>
</dbReference>
<evidence type="ECO:0000256" key="6">
    <source>
        <dbReference type="ARBA" id="ARBA00023242"/>
    </source>
</evidence>
<feature type="region of interest" description="Disordered" evidence="7">
    <location>
        <begin position="1"/>
        <end position="21"/>
    </location>
</feature>
<keyword evidence="6" id="KW-0539">Nucleus</keyword>
<dbReference type="Proteomes" id="UP000799771">
    <property type="component" value="Unassembled WGS sequence"/>
</dbReference>
<evidence type="ECO:0000259" key="8">
    <source>
        <dbReference type="PROSITE" id="PS50858"/>
    </source>
</evidence>
<keyword evidence="3" id="KW-0677">Repeat</keyword>
<gene>
    <name evidence="9" type="ORF">P153DRAFT_288601</name>
</gene>
<keyword evidence="4" id="KW-0805">Transcription regulation</keyword>
<dbReference type="Pfam" id="PF08567">
    <property type="entry name" value="PH_TFIIH"/>
    <property type="match status" value="1"/>
</dbReference>
<dbReference type="OrthoDB" id="360521at2759"/>
<dbReference type="RefSeq" id="XP_033524896.1">
    <property type="nucleotide sequence ID" value="XM_033663602.1"/>
</dbReference>
<evidence type="ECO:0000256" key="4">
    <source>
        <dbReference type="ARBA" id="ARBA00023015"/>
    </source>
</evidence>
<accession>A0A6A6AF30</accession>
<sequence length="647" mass="71205">MSDHAAAQYKKQDGTISVSTDGKSVSWKAASGAAALSIATADIGNLQQTPATSAKASIKIVAVEPSPQAGNHTFTFTSAAARDDQQSITGLLRKWIEAAKSQHVLPAAPAGGGSGASAAMVVAQTTTADVRGKEDTYDDTKLLADLELQMSLLSTSPALRQRFDRALQEKPESVSIGQFSNQFWTTRVHMLRSHATERSQATGTYNVLSVVKTKLVNGSMTLNLTKEQIQLIFKQHTVVHKAYNENVPPMKEGEFWERFMNSKLMKKLKGERIADTHPNDPKLDLYLKYDENADESQQVLVSTIPNFINVEGNEQNHSQKQGNRPDITMRPANHEKAPILRVLNRMSEKMMKQVPLSDANRHAPAGLDEETYKELQLQDLQRAAEDNRVVLKVQDQSRFFSAGQSVQSSSSAATYTKRTPAQVLSTIQKDFGEISGTRNNAIGVNLQSTIGVNDDSSSDEENATLQNKRIGNKTSRIAATSQILSAIKKRHLHDDDYSLSKSVPISEQALKLGISESTLDNLTMTHNTTVEFLHYFWAVFYSGDPERANEAAKLIETLDRSLDRIKAVANAAESERAAEVERLKKENDVYTQHTGKKRRFDPNAIKGGANTVNQIVEPLFRAIDAARGQYQKALQEQLSQNGPSNGT</sequence>
<dbReference type="SUPFAM" id="SSF50729">
    <property type="entry name" value="PH domain-like"/>
    <property type="match status" value="1"/>
</dbReference>
<comment type="similarity">
    <text evidence="2">Belongs to the TFB1 family.</text>
</comment>
<name>A0A6A6AF30_9PLEO</name>
<comment type="subcellular location">
    <subcellularLocation>
        <location evidence="1">Nucleus</location>
    </subcellularLocation>
</comment>
<dbReference type="GO" id="GO:0006351">
    <property type="term" value="P:DNA-templated transcription"/>
    <property type="evidence" value="ECO:0007669"/>
    <property type="project" value="InterPro"/>
</dbReference>
<dbReference type="GeneID" id="54404034"/>
<dbReference type="InterPro" id="IPR005607">
    <property type="entry name" value="BSD_dom"/>
</dbReference>
<feature type="domain" description="BSD" evidence="8">
    <location>
        <begin position="216"/>
        <end position="267"/>
    </location>
</feature>
<keyword evidence="10" id="KW-1185">Reference proteome</keyword>
<dbReference type="PROSITE" id="PS50858">
    <property type="entry name" value="BSD"/>
    <property type="match status" value="1"/>
</dbReference>
<evidence type="ECO:0000256" key="3">
    <source>
        <dbReference type="ARBA" id="ARBA00022737"/>
    </source>
</evidence>
<evidence type="ECO:0000313" key="9">
    <source>
        <dbReference type="EMBL" id="KAF2130509.1"/>
    </source>
</evidence>
<protein>
    <submittedName>
        <fullName evidence="9">RNA polymerase II transcription factor-like protein</fullName>
    </submittedName>
</protein>
<dbReference type="EMBL" id="ML977504">
    <property type="protein sequence ID" value="KAF2130509.1"/>
    <property type="molecule type" value="Genomic_DNA"/>
</dbReference>
<evidence type="ECO:0000256" key="2">
    <source>
        <dbReference type="ARBA" id="ARBA00009448"/>
    </source>
</evidence>
<dbReference type="GO" id="GO:0000439">
    <property type="term" value="C:transcription factor TFIIH core complex"/>
    <property type="evidence" value="ECO:0007669"/>
    <property type="project" value="InterPro"/>
</dbReference>
<dbReference type="InterPro" id="IPR011993">
    <property type="entry name" value="PH-like_dom_sf"/>
</dbReference>
<proteinExistence type="inferred from homology"/>
<dbReference type="InterPro" id="IPR013876">
    <property type="entry name" value="TFIIH_BTF_p62_N"/>
</dbReference>
<reference evidence="9" key="1">
    <citation type="journal article" date="2020" name="Stud. Mycol.">
        <title>101 Dothideomycetes genomes: a test case for predicting lifestyles and emergence of pathogens.</title>
        <authorList>
            <person name="Haridas S."/>
            <person name="Albert R."/>
            <person name="Binder M."/>
            <person name="Bloem J."/>
            <person name="Labutti K."/>
            <person name="Salamov A."/>
            <person name="Andreopoulos B."/>
            <person name="Baker S."/>
            <person name="Barry K."/>
            <person name="Bills G."/>
            <person name="Bluhm B."/>
            <person name="Cannon C."/>
            <person name="Castanera R."/>
            <person name="Culley D."/>
            <person name="Daum C."/>
            <person name="Ezra D."/>
            <person name="Gonzalez J."/>
            <person name="Henrissat B."/>
            <person name="Kuo A."/>
            <person name="Liang C."/>
            <person name="Lipzen A."/>
            <person name="Lutzoni F."/>
            <person name="Magnuson J."/>
            <person name="Mondo S."/>
            <person name="Nolan M."/>
            <person name="Ohm R."/>
            <person name="Pangilinan J."/>
            <person name="Park H.-J."/>
            <person name="Ramirez L."/>
            <person name="Alfaro M."/>
            <person name="Sun H."/>
            <person name="Tritt A."/>
            <person name="Yoshinaga Y."/>
            <person name="Zwiers L.-H."/>
            <person name="Turgeon B."/>
            <person name="Goodwin S."/>
            <person name="Spatafora J."/>
            <person name="Crous P."/>
            <person name="Grigoriev I."/>
        </authorList>
    </citation>
    <scope>NUCLEOTIDE SEQUENCE</scope>
    <source>
        <strain evidence="9">CBS 119687</strain>
    </source>
</reference>
<dbReference type="SMART" id="SM00751">
    <property type="entry name" value="BSD"/>
    <property type="match status" value="1"/>
</dbReference>
<dbReference type="PANTHER" id="PTHR12856">
    <property type="entry name" value="TRANSCRIPTION INITIATION FACTOR IIH-RELATED"/>
    <property type="match status" value="1"/>
</dbReference>
<evidence type="ECO:0000256" key="7">
    <source>
        <dbReference type="SAM" id="MobiDB-lite"/>
    </source>
</evidence>
<dbReference type="Gene3D" id="2.30.29.30">
    <property type="entry name" value="Pleckstrin-homology domain (PH domain)/Phosphotyrosine-binding domain (PTB)"/>
    <property type="match status" value="1"/>
</dbReference>
<dbReference type="AlphaFoldDB" id="A0A6A6AF30"/>